<dbReference type="Pfam" id="PF05299">
    <property type="entry name" value="Peptidase_M61"/>
    <property type="match status" value="1"/>
</dbReference>
<dbReference type="InterPro" id="IPR007963">
    <property type="entry name" value="Peptidase_M61_catalytic"/>
</dbReference>
<dbReference type="SMART" id="SM00228">
    <property type="entry name" value="PDZ"/>
    <property type="match status" value="1"/>
</dbReference>
<protein>
    <submittedName>
        <fullName evidence="2">M61 family metallopeptidase</fullName>
    </submittedName>
</protein>
<dbReference type="Pfam" id="PF17899">
    <property type="entry name" value="Peptidase_M61_N"/>
    <property type="match status" value="1"/>
</dbReference>
<dbReference type="InterPro" id="IPR001478">
    <property type="entry name" value="PDZ"/>
</dbReference>
<keyword evidence="3" id="KW-1185">Reference proteome</keyword>
<dbReference type="InterPro" id="IPR024191">
    <property type="entry name" value="Peptidase_M61"/>
</dbReference>
<dbReference type="SUPFAM" id="SSF55486">
    <property type="entry name" value="Metalloproteases ('zincins'), catalytic domain"/>
    <property type="match status" value="1"/>
</dbReference>
<dbReference type="Gene3D" id="1.10.390.10">
    <property type="entry name" value="Neutral Protease Domain 2"/>
    <property type="match status" value="1"/>
</dbReference>
<dbReference type="Gene3D" id="2.60.40.3650">
    <property type="match status" value="1"/>
</dbReference>
<dbReference type="InterPro" id="IPR040756">
    <property type="entry name" value="Peptidase_M61_N"/>
</dbReference>
<dbReference type="InterPro" id="IPR027268">
    <property type="entry name" value="Peptidase_M4/M1_CTD_sf"/>
</dbReference>
<evidence type="ECO:0000313" key="3">
    <source>
        <dbReference type="Proteomes" id="UP000315439"/>
    </source>
</evidence>
<dbReference type="AlphaFoldDB" id="A0A545UIP4"/>
<dbReference type="OrthoDB" id="9778516at2"/>
<sequence length="594" mass="68709">MCSALPAWAKVDYLIEMSDPEHHLAEITIKFPKGHSELELKMPAWRTGKYKLLNQANGIRHFQAQTKKRKALKWTRRDKSSWVVDNPEQSAIVVKYTLYANELGLRTRHIDNTHAFLDATATFMYSPQLMDQVHKVELKVPDGWKSYSGMVQVDKHQFIAQNYDQLADSPIETGINELHEFSEDGRDYQVVFWGKANRSNDKIVEDLRALVGQSQTIWKGYPYKKYVFMIHATSGATGATEHLNSTVIQRPRHIFGKRSDYLDRFLRTASHELVHTWNVKAYRPQALVPYDYQQENYSDLLWIAEGSTSYLQDRLLLTAKLQTVKEFLTMLSKRVDKFRRKPGTKVQSVKQGSFETWTAQGGDFANNHSAGIYSEGFMASWLLDFQILSDTKLKSGYKNIHQMIYQKKEQLTNNNDPLKTIPFSEEDIKQLLKQLTDKDYQDWWQDNIDSPLSIDFEALLKKAGLQFAALKEKDFKVWTGFKSNESKGLITLTEVEKDGPAWRAGLTTKDQLIAVNGYQVNQQNLETWLKQFKPEDTIELTLFRNQQLVQKSLTLGKIAKKVHQIELMKKPSKKQKAFFKAWLGVDFPEEKSES</sequence>
<comment type="caution">
    <text evidence="2">The sequence shown here is derived from an EMBL/GenBank/DDBJ whole genome shotgun (WGS) entry which is preliminary data.</text>
</comment>
<organism evidence="2 3">
    <name type="scientific">Aliikangiella coralliicola</name>
    <dbReference type="NCBI Taxonomy" id="2592383"/>
    <lineage>
        <taxon>Bacteria</taxon>
        <taxon>Pseudomonadati</taxon>
        <taxon>Pseudomonadota</taxon>
        <taxon>Gammaproteobacteria</taxon>
        <taxon>Oceanospirillales</taxon>
        <taxon>Pleioneaceae</taxon>
        <taxon>Aliikangiella</taxon>
    </lineage>
</organism>
<gene>
    <name evidence="2" type="ORF">FLL46_03485</name>
</gene>
<dbReference type="EMBL" id="VIKS01000002">
    <property type="protein sequence ID" value="TQV89303.1"/>
    <property type="molecule type" value="Genomic_DNA"/>
</dbReference>
<dbReference type="Pfam" id="PF13180">
    <property type="entry name" value="PDZ_2"/>
    <property type="match status" value="1"/>
</dbReference>
<dbReference type="PIRSF" id="PIRSF016493">
    <property type="entry name" value="Glycyl_aminpptds"/>
    <property type="match status" value="1"/>
</dbReference>
<dbReference type="Gene3D" id="2.30.42.10">
    <property type="match status" value="1"/>
</dbReference>
<dbReference type="SUPFAM" id="SSF50156">
    <property type="entry name" value="PDZ domain-like"/>
    <property type="match status" value="1"/>
</dbReference>
<dbReference type="Proteomes" id="UP000315439">
    <property type="component" value="Unassembled WGS sequence"/>
</dbReference>
<name>A0A545UIP4_9GAMM</name>
<feature type="domain" description="PDZ" evidence="1">
    <location>
        <begin position="477"/>
        <end position="546"/>
    </location>
</feature>
<proteinExistence type="predicted"/>
<dbReference type="InterPro" id="IPR036034">
    <property type="entry name" value="PDZ_sf"/>
</dbReference>
<evidence type="ECO:0000259" key="1">
    <source>
        <dbReference type="SMART" id="SM00228"/>
    </source>
</evidence>
<evidence type="ECO:0000313" key="2">
    <source>
        <dbReference type="EMBL" id="TQV89303.1"/>
    </source>
</evidence>
<accession>A0A545UIP4</accession>
<reference evidence="2 3" key="1">
    <citation type="submission" date="2019-07" db="EMBL/GenBank/DDBJ databases">
        <title>Draft genome for Aliikangiella sp. M105.</title>
        <authorList>
            <person name="Wang G."/>
        </authorList>
    </citation>
    <scope>NUCLEOTIDE SEQUENCE [LARGE SCALE GENOMIC DNA]</scope>
    <source>
        <strain evidence="2 3">M105</strain>
    </source>
</reference>